<keyword evidence="1" id="KW-0418">Kinase</keyword>
<dbReference type="SUPFAM" id="SSF52540">
    <property type="entry name" value="P-loop containing nucleoside triphosphate hydrolases"/>
    <property type="match status" value="1"/>
</dbReference>
<keyword evidence="2" id="KW-1185">Reference proteome</keyword>
<organism evidence="1 2">
    <name type="scientific">Methylobacterium platani JCM 14648</name>
    <dbReference type="NCBI Taxonomy" id="1295136"/>
    <lineage>
        <taxon>Bacteria</taxon>
        <taxon>Pseudomonadati</taxon>
        <taxon>Pseudomonadota</taxon>
        <taxon>Alphaproteobacteria</taxon>
        <taxon>Hyphomicrobiales</taxon>
        <taxon>Methylobacteriaceae</taxon>
        <taxon>Methylobacterium</taxon>
    </lineage>
</organism>
<dbReference type="InterPro" id="IPR027417">
    <property type="entry name" value="P-loop_NTPase"/>
</dbReference>
<dbReference type="Gene3D" id="3.40.50.300">
    <property type="entry name" value="P-loop containing nucleotide triphosphate hydrolases"/>
    <property type="match status" value="1"/>
</dbReference>
<dbReference type="EMBL" id="JXOD01000085">
    <property type="protein sequence ID" value="KMO18206.1"/>
    <property type="molecule type" value="Genomic_DNA"/>
</dbReference>
<keyword evidence="1" id="KW-0808">Transferase</keyword>
<sequence length="240" mass="25982">MTRTEMLREIAGRIDRLRLGHPVRIAVDGRTASGKTTLADELAARLAGQGRSVIRTSVDGFHRPRAVRYARGRHSPEGYYHDARDLPAIVALLLAPLGPGGDRRFRTASFDLEADAPVAQEPQVAPEDAILIVDGTFLQRPELRGHWDATLFVRTSAETAEARGLGRDADRLGGEAAARDLYAARYRPAYALYEGLCEPEASSDAIIDNDDLAAPRLVLRPGGRLVDGANDLPPASLIDS</sequence>
<comment type="caution">
    <text evidence="1">The sequence shown here is derived from an EMBL/GenBank/DDBJ whole genome shotgun (WGS) entry which is preliminary data.</text>
</comment>
<protein>
    <submittedName>
        <fullName evidence="1">Uridylate kinase</fullName>
    </submittedName>
</protein>
<gene>
    <name evidence="1" type="ORF">SQ03_10785</name>
</gene>
<dbReference type="RefSeq" id="WP_048433720.1">
    <property type="nucleotide sequence ID" value="NZ_JXOD01000085.1"/>
</dbReference>
<dbReference type="GO" id="GO:0016301">
    <property type="term" value="F:kinase activity"/>
    <property type="evidence" value="ECO:0007669"/>
    <property type="project" value="UniProtKB-KW"/>
</dbReference>
<reference evidence="1 2" key="1">
    <citation type="submission" date="2015-01" db="EMBL/GenBank/DDBJ databases">
        <title>Genome sequencing of Methylobacterium platani JCM14648 type strain.</title>
        <authorList>
            <person name="Chaudhry V."/>
            <person name="Patil P.B."/>
        </authorList>
    </citation>
    <scope>NUCLEOTIDE SEQUENCE [LARGE SCALE GENOMIC DNA]</scope>
    <source>
        <strain evidence="1 2">JCM 14648</strain>
    </source>
</reference>
<name>A0ABR5H3S6_9HYPH</name>
<accession>A0ABR5H3S6</accession>
<evidence type="ECO:0000313" key="1">
    <source>
        <dbReference type="EMBL" id="KMO18206.1"/>
    </source>
</evidence>
<dbReference type="Proteomes" id="UP000035947">
    <property type="component" value="Unassembled WGS sequence"/>
</dbReference>
<proteinExistence type="predicted"/>
<evidence type="ECO:0000313" key="2">
    <source>
        <dbReference type="Proteomes" id="UP000035947"/>
    </source>
</evidence>